<reference evidence="1 2" key="2">
    <citation type="journal article" date="2012" name="Environ. Microbiol.">
        <title>Characterization of the first alginolytic operons in a marine bacterium: from their emergence in marine Flavobacteriia to their independent transfers to marine Proteobacteria and human gut Bacteroides.</title>
        <authorList>
            <person name="Thomas F."/>
            <person name="Barbeyron T."/>
            <person name="Tonon T."/>
            <person name="Genicot S."/>
            <person name="Czjzek M."/>
            <person name="Michel G."/>
        </authorList>
    </citation>
    <scope>NUCLEOTIDE SEQUENCE [LARGE SCALE GENOMIC DNA]</scope>
    <source>
        <strain evidence="2">DSM 12802 / CCUG 47099 / CIP 106680 / NCIMB 13871 / Dsij</strain>
    </source>
</reference>
<reference evidence="2" key="1">
    <citation type="submission" date="2009-07" db="EMBL/GenBank/DDBJ databases">
        <title>Complete genome sequence of Zobellia galactanivorans Dsij.</title>
        <authorList>
            <consortium name="Genoscope - CEA"/>
        </authorList>
    </citation>
    <scope>NUCLEOTIDE SEQUENCE [LARGE SCALE GENOMIC DNA]</scope>
    <source>
        <strain evidence="2">DSM 12802 / CCUG 47099 / CIP 106680 / NCIMB 13871 / Dsij</strain>
    </source>
</reference>
<protein>
    <submittedName>
        <fullName evidence="1">Conserved hypothetical periplasmic protein</fullName>
    </submittedName>
</protein>
<accession>G0L8D6</accession>
<evidence type="ECO:0000313" key="1">
    <source>
        <dbReference type="EMBL" id="CAZ97478.1"/>
    </source>
</evidence>
<dbReference type="RefSeq" id="WP_013994671.1">
    <property type="nucleotide sequence ID" value="NC_015844.1"/>
</dbReference>
<gene>
    <name evidence="1" type="ordered locus">zobellia_3340</name>
</gene>
<dbReference type="STRING" id="63186.ZOBELLIA_3340"/>
<dbReference type="PATRIC" id="fig|63186.3.peg.3257"/>
<organism evidence="1 2">
    <name type="scientific">Zobellia galactanivorans (strain DSM 12802 / CCUG 47099 / CIP 106680 / NCIMB 13871 / Dsij)</name>
    <dbReference type="NCBI Taxonomy" id="63186"/>
    <lineage>
        <taxon>Bacteria</taxon>
        <taxon>Pseudomonadati</taxon>
        <taxon>Bacteroidota</taxon>
        <taxon>Flavobacteriia</taxon>
        <taxon>Flavobacteriales</taxon>
        <taxon>Flavobacteriaceae</taxon>
        <taxon>Zobellia</taxon>
    </lineage>
</organism>
<sequence>MLTKPFILLLGFICLSSEILFAQSLGYNNNRVAISADGNNQADKHPEAQWPRADPDDWGGTPAALAMIAKLGLQDRLVHFSYNNFIAAPPHTSETNYMADGVKGAIKRWNFDATRFFDVSEDNATAITHLAEALKKSTATDPLYFIHMGPSEFFYRAVKEVVDDGHSEALAHVYVISHSGYNDNHLRRKAHHTMKETIALSGNRIKYKKIKDQNACDNPSKLWCSNTDFAPYHWMRDHSDPDINWLYSRTLFHPQNKGADISDAGMVWYLLLGDEDGNLQKFQKFIGDGITPLPECKDTHLIGVKHFEMLQIGPFVTPYKDHSRNAVAIDAVVYKNEFAATQKVFKGITDHYNITLTTLTEEDGESTYRLKVDGKLIGEFQNPETARDMAPYSRTFKNVPVKTGDIIQIESNTHSNGKIPEDDAYAYARGRWRSISFECTPDRSGEEKKGLVVFEAERFELKGAWKLGKDTEKASGGAFIYYDGPNTYQQVDMDHVISYTFKIKTPGNYTIKWMMRQPKGERGTDKGNDIWILLADNLGYAKELQLKHFEKYYGRSDDNFTLNGVAEIHGAGHGWLTGRFPKAGAYTLHIGGRSHGLQIDRFLLFKGMTIDEVKSILIE</sequence>
<dbReference type="KEGG" id="zga:ZOBELLIA_3340"/>
<proteinExistence type="predicted"/>
<dbReference type="EMBL" id="FP476056">
    <property type="protein sequence ID" value="CAZ97478.1"/>
    <property type="molecule type" value="Genomic_DNA"/>
</dbReference>
<dbReference type="Proteomes" id="UP000008898">
    <property type="component" value="Chromosome"/>
</dbReference>
<dbReference type="Gene3D" id="2.60.120.260">
    <property type="entry name" value="Galactose-binding domain-like"/>
    <property type="match status" value="1"/>
</dbReference>
<evidence type="ECO:0000313" key="2">
    <source>
        <dbReference type="Proteomes" id="UP000008898"/>
    </source>
</evidence>
<dbReference type="AlphaFoldDB" id="G0L8D6"/>
<dbReference type="HOGENOM" id="CLU_441407_0_0_10"/>
<keyword evidence="2" id="KW-1185">Reference proteome</keyword>
<name>G0L8D6_ZOBGA</name>